<dbReference type="InterPro" id="IPR000531">
    <property type="entry name" value="Beta-barrel_TonB"/>
</dbReference>
<dbReference type="Pfam" id="PF13432">
    <property type="entry name" value="TPR_16"/>
    <property type="match status" value="3"/>
</dbReference>
<dbReference type="PROSITE" id="PS50005">
    <property type="entry name" value="TPR"/>
    <property type="match status" value="3"/>
</dbReference>
<feature type="domain" description="FecR protein" evidence="7">
    <location>
        <begin position="67"/>
        <end position="160"/>
    </location>
</feature>
<dbReference type="Gene3D" id="2.40.170.20">
    <property type="entry name" value="TonB-dependent receptor, beta-barrel domain"/>
    <property type="match status" value="2"/>
</dbReference>
<dbReference type="InterPro" id="IPR006860">
    <property type="entry name" value="FecR"/>
</dbReference>
<dbReference type="SUPFAM" id="SSF81901">
    <property type="entry name" value="HCP-like"/>
    <property type="match status" value="1"/>
</dbReference>
<keyword evidence="2" id="KW-0472">Membrane</keyword>
<dbReference type="SUPFAM" id="SSF56935">
    <property type="entry name" value="Porins"/>
    <property type="match status" value="1"/>
</dbReference>
<feature type="domain" description="TonB-dependent receptor-like beta-barrel" evidence="6">
    <location>
        <begin position="928"/>
        <end position="1079"/>
    </location>
</feature>
<keyword evidence="3" id="KW-0998">Cell outer membrane</keyword>
<comment type="subcellular location">
    <subcellularLocation>
        <location evidence="1">Cell outer membrane</location>
    </subcellularLocation>
</comment>
<dbReference type="EMBL" id="QJPH01000268">
    <property type="protein sequence ID" value="PZN81533.1"/>
    <property type="molecule type" value="Genomic_DNA"/>
</dbReference>
<evidence type="ECO:0000259" key="6">
    <source>
        <dbReference type="Pfam" id="PF00593"/>
    </source>
</evidence>
<evidence type="ECO:0000256" key="4">
    <source>
        <dbReference type="PROSITE-ProRule" id="PRU00339"/>
    </source>
</evidence>
<keyword evidence="4" id="KW-0802">TPR repeat</keyword>
<dbReference type="InterPro" id="IPR011990">
    <property type="entry name" value="TPR-like_helical_dom_sf"/>
</dbReference>
<sequence>MCRCSFYYHTLLLMVTLLTGLSTQPASAGCGQIAARLVTLQGALDIQEKGPQEWKPVTPERDFCPGDRIHTRLQSRATVELNNKTVISLDQQTTIVFSGLQNRAPSWLDLLKGVMYVRSRTPSSLDVRTHFVNATIRGTEFLVSSDNEESQITVFEGKVESFNDKGSITLTDGQAAIARAGQAPVRKLLLSPKDAVQWALYYPPIIDLPSIRRRTSEPAVKQALTRYLDGDSLGALAALDSGGDPDVVLRAGLLVGMGRVEEARPLLEGIGKTDPRLADVLALRSVVALARNDKTKALEQAQQATELQPQSPMGWTALSYALQADFQLDKALQAAEQAVKLDPENGLALTREAELLSSLGRRAEAHEAAIAATRVNPRLARAWAVLGYAQLAEMDYTEAAKNFRKAIELNNADPLPRFGLGLAKIRAGDLEAGIADLEIATNLDPNNALTRSYLGKAYYELKNSKVAQTEFELAKQLDPKDPTPWFYSAIKKQTENRAVEAVQDMRKAIELNNNRAVYRSKLLLDDDLAARGSALGRIYNQLGFQRLGQLEAFNSLLTDPADYTSHRLLSDSYLSLPRHDIARVSSLLQSQILQPINITPLQPQQAERNLLTVSGLGPTDPSMNEFNPLFARNQVSLLPSATVGSFNTYGNETVLSGIYNNLSGSLGQMHFSTSGFRKNNDIDQNLYTAFLQATVKPDFNVMAEYRHSDTENGFLPLIFAPTAYDLLEQKTYRHLETNDIFRLSSHWSPTLSSDLLATVAYQDHHEQTNPITAINNPLAAYLYSGEMQYIYRQTLLDSVMGVGHIEKNGQDAVSINMSPFVSADAHGIETNGYAYFHVPFPSNMIWTLGLGIDSLKLDKFNINTTQVNPKLGLTWQILDGTALRLAYFRTLRQIRIGEQTLEPVQVSGFNQFYDDPNGARTTRYGIALDQHINSQLSAGIEISQRDLEVPFLHVTTDQTFASPWREQLYHGYVYWMPTNRISLRLDYTYEDFFDSDYSINTGNAPSTRTHALPLTLSYFDPSGWFSQVITTYVKQQVFVNNTSDTSGAYQQDSFALVDTSIGYRLPKRWGIIQFDIRNLFDQHFNYQSNNLRSQVIEQPPFFPYRAFYGRITLSF</sequence>
<dbReference type="Pfam" id="PF04773">
    <property type="entry name" value="FecR"/>
    <property type="match status" value="1"/>
</dbReference>
<dbReference type="AlphaFoldDB" id="A0A2W4RE93"/>
<keyword evidence="8" id="KW-0675">Receptor</keyword>
<evidence type="ECO:0000256" key="1">
    <source>
        <dbReference type="ARBA" id="ARBA00004442"/>
    </source>
</evidence>
<evidence type="ECO:0000256" key="5">
    <source>
        <dbReference type="SAM" id="SignalP"/>
    </source>
</evidence>
<feature type="repeat" description="TPR" evidence="4">
    <location>
        <begin position="380"/>
        <end position="413"/>
    </location>
</feature>
<gene>
    <name evidence="8" type="ORF">DM484_08425</name>
</gene>
<dbReference type="SMART" id="SM00028">
    <property type="entry name" value="TPR"/>
    <property type="match status" value="6"/>
</dbReference>
<keyword evidence="5" id="KW-0732">Signal</keyword>
<evidence type="ECO:0000256" key="2">
    <source>
        <dbReference type="ARBA" id="ARBA00023136"/>
    </source>
</evidence>
<dbReference type="Pfam" id="PF00593">
    <property type="entry name" value="TonB_dep_Rec_b-barrel"/>
    <property type="match status" value="1"/>
</dbReference>
<dbReference type="PANTHER" id="PTHR12558">
    <property type="entry name" value="CELL DIVISION CYCLE 16,23,27"/>
    <property type="match status" value="1"/>
</dbReference>
<dbReference type="InterPro" id="IPR036942">
    <property type="entry name" value="Beta-barrel_TonB_sf"/>
</dbReference>
<feature type="repeat" description="TPR" evidence="4">
    <location>
        <begin position="448"/>
        <end position="481"/>
    </location>
</feature>
<protein>
    <submittedName>
        <fullName evidence="8">TonB-dependent receptor</fullName>
    </submittedName>
</protein>
<name>A0A2W4RE93_9GAMM</name>
<dbReference type="PROSITE" id="PS51257">
    <property type="entry name" value="PROKAR_LIPOPROTEIN"/>
    <property type="match status" value="1"/>
</dbReference>
<dbReference type="Proteomes" id="UP000249396">
    <property type="component" value="Unassembled WGS sequence"/>
</dbReference>
<feature type="chain" id="PRO_5016169654" evidence="5">
    <location>
        <begin position="29"/>
        <end position="1115"/>
    </location>
</feature>
<feature type="repeat" description="TPR" evidence="4">
    <location>
        <begin position="312"/>
        <end position="345"/>
    </location>
</feature>
<evidence type="ECO:0000256" key="3">
    <source>
        <dbReference type="ARBA" id="ARBA00023237"/>
    </source>
</evidence>
<organism evidence="8 9">
    <name type="scientific">Candidatus Methylumidiphilus alinenensis</name>
    <dbReference type="NCBI Taxonomy" id="2202197"/>
    <lineage>
        <taxon>Bacteria</taxon>
        <taxon>Pseudomonadati</taxon>
        <taxon>Pseudomonadota</taxon>
        <taxon>Gammaproteobacteria</taxon>
        <taxon>Methylococcales</taxon>
        <taxon>Candidatus Methylumidiphilus</taxon>
    </lineage>
</organism>
<feature type="signal peptide" evidence="5">
    <location>
        <begin position="1"/>
        <end position="28"/>
    </location>
</feature>
<dbReference type="Gene3D" id="2.60.120.1440">
    <property type="match status" value="1"/>
</dbReference>
<evidence type="ECO:0000259" key="7">
    <source>
        <dbReference type="Pfam" id="PF04773"/>
    </source>
</evidence>
<evidence type="ECO:0000313" key="8">
    <source>
        <dbReference type="EMBL" id="PZN81533.1"/>
    </source>
</evidence>
<dbReference type="PANTHER" id="PTHR12558:SF13">
    <property type="entry name" value="CELL DIVISION CYCLE PROTEIN 27 HOMOLOG"/>
    <property type="match status" value="1"/>
</dbReference>
<dbReference type="GO" id="GO:0009279">
    <property type="term" value="C:cell outer membrane"/>
    <property type="evidence" value="ECO:0007669"/>
    <property type="project" value="UniProtKB-SubCell"/>
</dbReference>
<dbReference type="Gene3D" id="1.25.40.10">
    <property type="entry name" value="Tetratricopeptide repeat domain"/>
    <property type="match status" value="1"/>
</dbReference>
<comment type="caution">
    <text evidence="8">The sequence shown here is derived from an EMBL/GenBank/DDBJ whole genome shotgun (WGS) entry which is preliminary data.</text>
</comment>
<proteinExistence type="predicted"/>
<dbReference type="InterPro" id="IPR019734">
    <property type="entry name" value="TPR_rpt"/>
</dbReference>
<accession>A0A2W4RE93</accession>
<evidence type="ECO:0000313" key="9">
    <source>
        <dbReference type="Proteomes" id="UP000249396"/>
    </source>
</evidence>
<reference evidence="8 9" key="1">
    <citation type="journal article" date="2018" name="Aquat. Microb. Ecol.">
        <title>Gammaproteobacterial methanotrophs dominate.</title>
        <authorList>
            <person name="Rissanen A.J."/>
            <person name="Saarenheimo J."/>
            <person name="Tiirola M."/>
            <person name="Peura S."/>
            <person name="Aalto S.L."/>
            <person name="Karvinen A."/>
            <person name="Nykanen H."/>
        </authorList>
    </citation>
    <scope>NUCLEOTIDE SEQUENCE [LARGE SCALE GENOMIC DNA]</scope>
    <source>
        <strain evidence="8">AMbin10</strain>
    </source>
</reference>